<gene>
    <name evidence="1" type="ORF">ACAOBT_LOCUS28922</name>
</gene>
<name>A0A9P0Q4P1_ACAOB</name>
<dbReference type="EMBL" id="CAKOFQ010007671">
    <property type="protein sequence ID" value="CAH2006121.1"/>
    <property type="molecule type" value="Genomic_DNA"/>
</dbReference>
<organism evidence="1 2">
    <name type="scientific">Acanthoscelides obtectus</name>
    <name type="common">Bean weevil</name>
    <name type="synonym">Bruchus obtectus</name>
    <dbReference type="NCBI Taxonomy" id="200917"/>
    <lineage>
        <taxon>Eukaryota</taxon>
        <taxon>Metazoa</taxon>
        <taxon>Ecdysozoa</taxon>
        <taxon>Arthropoda</taxon>
        <taxon>Hexapoda</taxon>
        <taxon>Insecta</taxon>
        <taxon>Pterygota</taxon>
        <taxon>Neoptera</taxon>
        <taxon>Endopterygota</taxon>
        <taxon>Coleoptera</taxon>
        <taxon>Polyphaga</taxon>
        <taxon>Cucujiformia</taxon>
        <taxon>Chrysomeloidea</taxon>
        <taxon>Chrysomelidae</taxon>
        <taxon>Bruchinae</taxon>
        <taxon>Bruchini</taxon>
        <taxon>Acanthoscelides</taxon>
    </lineage>
</organism>
<dbReference type="Proteomes" id="UP001152888">
    <property type="component" value="Unassembled WGS sequence"/>
</dbReference>
<evidence type="ECO:0000313" key="2">
    <source>
        <dbReference type="Proteomes" id="UP001152888"/>
    </source>
</evidence>
<proteinExistence type="predicted"/>
<accession>A0A9P0Q4P1</accession>
<protein>
    <submittedName>
        <fullName evidence="1">Uncharacterized protein</fullName>
    </submittedName>
</protein>
<evidence type="ECO:0000313" key="1">
    <source>
        <dbReference type="EMBL" id="CAH2006121.1"/>
    </source>
</evidence>
<comment type="caution">
    <text evidence="1">The sequence shown here is derived from an EMBL/GenBank/DDBJ whole genome shotgun (WGS) entry which is preliminary data.</text>
</comment>
<sequence>MKITKPYKPVLKRLLRHRSQELGIARTTHRRIIPTNGLAVKSLGWTMNFQEFSTFTYCAI</sequence>
<dbReference type="AlphaFoldDB" id="A0A9P0Q4P1"/>
<keyword evidence="2" id="KW-1185">Reference proteome</keyword>
<reference evidence="1" key="1">
    <citation type="submission" date="2022-03" db="EMBL/GenBank/DDBJ databases">
        <authorList>
            <person name="Sayadi A."/>
        </authorList>
    </citation>
    <scope>NUCLEOTIDE SEQUENCE</scope>
</reference>